<evidence type="ECO:0000259" key="2">
    <source>
        <dbReference type="Pfam" id="PF12146"/>
    </source>
</evidence>
<reference evidence="4" key="1">
    <citation type="submission" date="2015-09" db="EMBL/GenBank/DDBJ databases">
        <authorList>
            <person name="Rodrigo-Torres Lidia"/>
            <person name="Arahal R.David."/>
        </authorList>
    </citation>
    <scope>NUCLEOTIDE SEQUENCE [LARGE SCALE GENOMIC DNA]</scope>
    <source>
        <strain evidence="4">CECT 7735</strain>
    </source>
</reference>
<sequence>MRGFGKFLGRLFLLLILAVVGLWLWGPYEKVSVVPTFDETSVGADVTAYFAGREARFEDITPGVEKRVVWAQGEGEHTEKVIVYLHGFSATSEEIRPVPDNVAKDLRANLVFTRLRGHGRGGAAMLEGQAQAWMTDLAEALAVARQVGDEIVIIATSTGATVAAEAALQPDMMRNVSGLILVSPNFALADPASAALTLPAARFWLPMVAGETRNWSPRSERHGVYWTTSYPTAALLQMAALVKHAASADFSQATVPALFWYAPTDKVVDHTATARIAKEWGGPTTIHKVAVAKGDDPYHHVIAGDILSPSATPGTIDAFTGWINGLR</sequence>
<keyword evidence="4" id="KW-1185">Reference proteome</keyword>
<dbReference type="PANTHER" id="PTHR43798:SF33">
    <property type="entry name" value="HYDROLASE, PUTATIVE (AFU_ORTHOLOGUE AFUA_2G14860)-RELATED"/>
    <property type="match status" value="1"/>
</dbReference>
<evidence type="ECO:0000313" key="4">
    <source>
        <dbReference type="Proteomes" id="UP000051870"/>
    </source>
</evidence>
<dbReference type="AlphaFoldDB" id="A0A0P1IAE9"/>
<proteinExistence type="predicted"/>
<dbReference type="EMBL" id="CYTW01000002">
    <property type="protein sequence ID" value="CUK01480.1"/>
    <property type="molecule type" value="Genomic_DNA"/>
</dbReference>
<dbReference type="Gene3D" id="3.40.50.1820">
    <property type="entry name" value="alpha/beta hydrolase"/>
    <property type="match status" value="1"/>
</dbReference>
<protein>
    <submittedName>
        <fullName evidence="3">Acetoin dehydrogenase E2 subunit dihydrolipoyllysine-residue acetyltransferase</fullName>
    </submittedName>
</protein>
<name>A0A0P1IAE9_9RHOB</name>
<dbReference type="Pfam" id="PF12146">
    <property type="entry name" value="Hydrolase_4"/>
    <property type="match status" value="1"/>
</dbReference>
<dbReference type="GO" id="GO:0016020">
    <property type="term" value="C:membrane"/>
    <property type="evidence" value="ECO:0007669"/>
    <property type="project" value="TreeGrafter"/>
</dbReference>
<evidence type="ECO:0000313" key="3">
    <source>
        <dbReference type="EMBL" id="CUK01480.1"/>
    </source>
</evidence>
<accession>A0A0P1IAE9</accession>
<dbReference type="InterPro" id="IPR029058">
    <property type="entry name" value="AB_hydrolase_fold"/>
</dbReference>
<organism evidence="3 4">
    <name type="scientific">Shimia thalassica</name>
    <dbReference type="NCBI Taxonomy" id="1715693"/>
    <lineage>
        <taxon>Bacteria</taxon>
        <taxon>Pseudomonadati</taxon>
        <taxon>Pseudomonadota</taxon>
        <taxon>Alphaproteobacteria</taxon>
        <taxon>Rhodobacterales</taxon>
        <taxon>Roseobacteraceae</taxon>
    </lineage>
</organism>
<gene>
    <name evidence="3" type="ORF">PH7735_02459</name>
</gene>
<dbReference type="RefSeq" id="WP_058311628.1">
    <property type="nucleotide sequence ID" value="NZ_CYTW01000002.1"/>
</dbReference>
<dbReference type="InterPro" id="IPR050266">
    <property type="entry name" value="AB_hydrolase_sf"/>
</dbReference>
<keyword evidence="3" id="KW-0808">Transferase</keyword>
<dbReference type="GO" id="GO:0016740">
    <property type="term" value="F:transferase activity"/>
    <property type="evidence" value="ECO:0007669"/>
    <property type="project" value="UniProtKB-KW"/>
</dbReference>
<feature type="domain" description="Serine aminopeptidase S33" evidence="2">
    <location>
        <begin position="77"/>
        <end position="281"/>
    </location>
</feature>
<keyword evidence="1" id="KW-1133">Transmembrane helix</keyword>
<evidence type="ECO:0000256" key="1">
    <source>
        <dbReference type="SAM" id="Phobius"/>
    </source>
</evidence>
<dbReference type="Proteomes" id="UP000051870">
    <property type="component" value="Unassembled WGS sequence"/>
</dbReference>
<keyword evidence="1" id="KW-0812">Transmembrane</keyword>
<dbReference type="InterPro" id="IPR022742">
    <property type="entry name" value="Hydrolase_4"/>
</dbReference>
<dbReference type="SUPFAM" id="SSF53474">
    <property type="entry name" value="alpha/beta-Hydrolases"/>
    <property type="match status" value="1"/>
</dbReference>
<keyword evidence="1" id="KW-0472">Membrane</keyword>
<dbReference type="STRING" id="1715693.PH7735_02459"/>
<dbReference type="GeneID" id="83881480"/>
<feature type="transmembrane region" description="Helical" evidence="1">
    <location>
        <begin position="7"/>
        <end position="26"/>
    </location>
</feature>
<dbReference type="PANTHER" id="PTHR43798">
    <property type="entry name" value="MONOACYLGLYCEROL LIPASE"/>
    <property type="match status" value="1"/>
</dbReference>